<evidence type="ECO:0000256" key="5">
    <source>
        <dbReference type="ARBA" id="ARBA00023157"/>
    </source>
</evidence>
<reference evidence="9" key="1">
    <citation type="submission" date="2025-08" db="UniProtKB">
        <authorList>
            <consortium name="RefSeq"/>
        </authorList>
    </citation>
    <scope>IDENTIFICATION</scope>
    <source>
        <tissue evidence="9">Liver</tissue>
    </source>
</reference>
<dbReference type="InterPro" id="IPR017943">
    <property type="entry name" value="Bactericidal_perm-incr_a/b_dom"/>
</dbReference>
<comment type="similarity">
    <text evidence="2">Belongs to the BPI/LBP/Plunc superfamily. Plunc family.</text>
</comment>
<comment type="subcellular location">
    <subcellularLocation>
        <location evidence="1">Secreted</location>
    </subcellularLocation>
</comment>
<name>A0ABM2X920_MESAU</name>
<evidence type="ECO:0000313" key="8">
    <source>
        <dbReference type="Proteomes" id="UP000886700"/>
    </source>
</evidence>
<feature type="chain" id="PRO_5046018001" evidence="6">
    <location>
        <begin position="20"/>
        <end position="217"/>
    </location>
</feature>
<dbReference type="SUPFAM" id="SSF55394">
    <property type="entry name" value="Bactericidal permeability-increasing protein, BPI"/>
    <property type="match status" value="1"/>
</dbReference>
<dbReference type="InterPro" id="IPR017942">
    <property type="entry name" value="Lipid-bd_serum_glycop_N"/>
</dbReference>
<dbReference type="Pfam" id="PF01273">
    <property type="entry name" value="LBP_BPI_CETP"/>
    <property type="match status" value="1"/>
</dbReference>
<dbReference type="Proteomes" id="UP000886700">
    <property type="component" value="Unplaced"/>
</dbReference>
<evidence type="ECO:0000256" key="3">
    <source>
        <dbReference type="ARBA" id="ARBA00022525"/>
    </source>
</evidence>
<dbReference type="GeneID" id="121138652"/>
<protein>
    <submittedName>
        <fullName evidence="9">BPI fold-containing family A member 2-like</fullName>
    </submittedName>
</protein>
<dbReference type="Gene3D" id="3.15.10.10">
    <property type="entry name" value="Bactericidal permeability-increasing protein, domain 1"/>
    <property type="match status" value="1"/>
</dbReference>
<proteinExistence type="inferred from homology"/>
<dbReference type="PANTHER" id="PTHR47145:SF1">
    <property type="entry name" value="BPI FOLD-CONTAINING FAMILY A MEMBER 2"/>
    <property type="match status" value="1"/>
</dbReference>
<keyword evidence="3" id="KW-0964">Secreted</keyword>
<evidence type="ECO:0000256" key="2">
    <source>
        <dbReference type="ARBA" id="ARBA00009020"/>
    </source>
</evidence>
<accession>A0ABM2X920</accession>
<dbReference type="RefSeq" id="XP_040597240.1">
    <property type="nucleotide sequence ID" value="XM_040741306.1"/>
</dbReference>
<dbReference type="PANTHER" id="PTHR47145">
    <property type="entry name" value="BPI FOLD-CONTAINING FAMILY A MEMBER 2"/>
    <property type="match status" value="1"/>
</dbReference>
<evidence type="ECO:0000256" key="1">
    <source>
        <dbReference type="ARBA" id="ARBA00004613"/>
    </source>
</evidence>
<evidence type="ECO:0000256" key="4">
    <source>
        <dbReference type="ARBA" id="ARBA00022729"/>
    </source>
</evidence>
<evidence type="ECO:0000313" key="9">
    <source>
        <dbReference type="RefSeq" id="XP_040597240.1"/>
    </source>
</evidence>
<dbReference type="InterPro" id="IPR052507">
    <property type="entry name" value="BPI_fold-antibacterial"/>
</dbReference>
<organism evidence="8 9">
    <name type="scientific">Mesocricetus auratus</name>
    <name type="common">Golden hamster</name>
    <dbReference type="NCBI Taxonomy" id="10036"/>
    <lineage>
        <taxon>Eukaryota</taxon>
        <taxon>Metazoa</taxon>
        <taxon>Chordata</taxon>
        <taxon>Craniata</taxon>
        <taxon>Vertebrata</taxon>
        <taxon>Euteleostomi</taxon>
        <taxon>Mammalia</taxon>
        <taxon>Eutheria</taxon>
        <taxon>Euarchontoglires</taxon>
        <taxon>Glires</taxon>
        <taxon>Rodentia</taxon>
        <taxon>Myomorpha</taxon>
        <taxon>Muroidea</taxon>
        <taxon>Cricetidae</taxon>
        <taxon>Cricetinae</taxon>
        <taxon>Mesocricetus</taxon>
    </lineage>
</organism>
<keyword evidence="5" id="KW-1015">Disulfide bond</keyword>
<sequence length="217" mass="24534">MFQLGSLVVLCILLTGTSASAFDDPQTMKLNPELLQKPADWPLAKKRIIETFDKLEPRLFKLFSSKNVLRLQNNEIRILDLQVGLSAYGRGIDLTMPFITNTSLFMPRIDLRGDYLIFFDLTTSLKIETIPETGLPIVTIGKCWSDPENITSFLLDRTSISAKILLDATSTILKLVLEEFMTNEICPLFKSFLSNLNVTLIQDLFSNIKRRQSPSSI</sequence>
<keyword evidence="8" id="KW-1185">Reference proteome</keyword>
<feature type="signal peptide" evidence="6">
    <location>
        <begin position="1"/>
        <end position="19"/>
    </location>
</feature>
<feature type="domain" description="Lipid-binding serum glycoprotein N-terminal" evidence="7">
    <location>
        <begin position="36"/>
        <end position="196"/>
    </location>
</feature>
<evidence type="ECO:0000259" key="7">
    <source>
        <dbReference type="Pfam" id="PF01273"/>
    </source>
</evidence>
<evidence type="ECO:0000256" key="6">
    <source>
        <dbReference type="SAM" id="SignalP"/>
    </source>
</evidence>
<gene>
    <name evidence="9" type="primary">LOC121138652</name>
</gene>
<keyword evidence="4 6" id="KW-0732">Signal</keyword>